<keyword evidence="2" id="KW-1003">Cell membrane</keyword>
<dbReference type="SUPFAM" id="SSF56024">
    <property type="entry name" value="Phospholipase D/nuclease"/>
    <property type="match status" value="2"/>
</dbReference>
<evidence type="ECO:0000313" key="16">
    <source>
        <dbReference type="Proteomes" id="UP001242368"/>
    </source>
</evidence>
<evidence type="ECO:0000256" key="5">
    <source>
        <dbReference type="ARBA" id="ARBA00022692"/>
    </source>
</evidence>
<reference evidence="16" key="1">
    <citation type="journal article" date="2019" name="Int. J. Syst. Evol. Microbiol.">
        <title>The Global Catalogue of Microorganisms (GCM) 10K type strain sequencing project: providing services to taxonomists for standard genome sequencing and annotation.</title>
        <authorList>
            <consortium name="The Broad Institute Genomics Platform"/>
            <consortium name="The Broad Institute Genome Sequencing Center for Infectious Disease"/>
            <person name="Wu L."/>
            <person name="Ma J."/>
        </authorList>
    </citation>
    <scope>NUCLEOTIDE SEQUENCE [LARGE SCALE GENOMIC DNA]</scope>
    <source>
        <strain evidence="16">CECT 7184</strain>
    </source>
</reference>
<evidence type="ECO:0000256" key="10">
    <source>
        <dbReference type="ARBA" id="ARBA00023209"/>
    </source>
</evidence>
<dbReference type="PANTHER" id="PTHR21248">
    <property type="entry name" value="CARDIOLIPIN SYNTHASE"/>
    <property type="match status" value="1"/>
</dbReference>
<evidence type="ECO:0000256" key="3">
    <source>
        <dbReference type="ARBA" id="ARBA00022516"/>
    </source>
</evidence>
<dbReference type="InterPro" id="IPR001736">
    <property type="entry name" value="PLipase_D/transphosphatidylase"/>
</dbReference>
<evidence type="ECO:0000256" key="7">
    <source>
        <dbReference type="ARBA" id="ARBA00022989"/>
    </source>
</evidence>
<keyword evidence="5 13" id="KW-0812">Transmembrane</keyword>
<dbReference type="CDD" id="cd09112">
    <property type="entry name" value="PLDc_CLS_2"/>
    <property type="match status" value="1"/>
</dbReference>
<dbReference type="InterPro" id="IPR025202">
    <property type="entry name" value="PLD-like_dom"/>
</dbReference>
<evidence type="ECO:0000256" key="13">
    <source>
        <dbReference type="SAM" id="Phobius"/>
    </source>
</evidence>
<keyword evidence="3" id="KW-0444">Lipid biosynthesis</keyword>
<proteinExistence type="predicted"/>
<dbReference type="InterPro" id="IPR022924">
    <property type="entry name" value="Cardiolipin_synthase"/>
</dbReference>
<evidence type="ECO:0000313" key="15">
    <source>
        <dbReference type="EMBL" id="MDN3708675.1"/>
    </source>
</evidence>
<evidence type="ECO:0000256" key="4">
    <source>
        <dbReference type="ARBA" id="ARBA00022679"/>
    </source>
</evidence>
<keyword evidence="8" id="KW-0443">Lipid metabolism</keyword>
<dbReference type="Pfam" id="PF13091">
    <property type="entry name" value="PLDc_2"/>
    <property type="match status" value="2"/>
</dbReference>
<accession>A0ABT8CWT0</accession>
<dbReference type="Pfam" id="PF13396">
    <property type="entry name" value="PLDc_N"/>
    <property type="match status" value="1"/>
</dbReference>
<dbReference type="RefSeq" id="WP_290364529.1">
    <property type="nucleotide sequence ID" value="NZ_JAUFQU010000001.1"/>
</dbReference>
<dbReference type="CDD" id="cd09110">
    <property type="entry name" value="PLDc_CLS_1"/>
    <property type="match status" value="1"/>
</dbReference>
<name>A0ABT8CWT0_9FLAO</name>
<keyword evidence="7 13" id="KW-1133">Transmembrane helix</keyword>
<evidence type="ECO:0000256" key="2">
    <source>
        <dbReference type="ARBA" id="ARBA00022475"/>
    </source>
</evidence>
<evidence type="ECO:0000256" key="6">
    <source>
        <dbReference type="ARBA" id="ARBA00022737"/>
    </source>
</evidence>
<feature type="transmembrane region" description="Helical" evidence="13">
    <location>
        <begin position="41"/>
        <end position="61"/>
    </location>
</feature>
<protein>
    <recommendedName>
        <fullName evidence="12">Cardiolipin synthase</fullName>
        <ecNumber evidence="12">2.7.8.-</ecNumber>
    </recommendedName>
</protein>
<evidence type="ECO:0000256" key="11">
    <source>
        <dbReference type="ARBA" id="ARBA00023264"/>
    </source>
</evidence>
<feature type="domain" description="PLD phosphodiesterase" evidence="14">
    <location>
        <begin position="400"/>
        <end position="427"/>
    </location>
</feature>
<sequence length="487" mass="56545">MEYIHLIWDFIKEWYWIPISLIYISVIITILIENRNPEKTIAWILIIVFVPLLGILFYYLFGQKFQKEKYFRKLDKHLQQEILTRWKDLHPIMEKEVQAIGEPFGSVFQYLVNTRSSSLTLKNKISLLFNGEQKFPVLLEAMENARHHIHLEYYIFDDDTTGRTFIELMKKKVKEGVIVRLMTDDFGSPRLSKLRKELLDSGIDFQVFLPVHFNSLANSNYRNHRKIAIIDGNIGFTGGINISDKYYNQTPPKNKNTLYWRDTSVRLEGDAVRLLEIYFFMNWRITRGALYHLDENYLKETTLPSSIPVSFALTSPGELIPSGMESVIAAIMKAKTSVRICTPYFIPGEAFKSALMIAASKGVHIELMLPLTGDSTVVQYASLSFLKPLLERNVEVFLYEKGFMHAKTVVVDDQLSFVGTMNLDIRSFYINFEITSLILCEKTAAELNRQFDEDRLVSRRMTLNSWTNEKWYKKGFASVCRLLAPLL</sequence>
<comment type="caution">
    <text evidence="15">The sequence shown here is derived from an EMBL/GenBank/DDBJ whole genome shotgun (WGS) entry which is preliminary data.</text>
</comment>
<evidence type="ECO:0000256" key="12">
    <source>
        <dbReference type="NCBIfam" id="TIGR04265"/>
    </source>
</evidence>
<keyword evidence="11" id="KW-1208">Phospholipid metabolism</keyword>
<keyword evidence="16" id="KW-1185">Reference proteome</keyword>
<dbReference type="NCBIfam" id="TIGR04265">
    <property type="entry name" value="bac_cardiolipin"/>
    <property type="match status" value="1"/>
</dbReference>
<dbReference type="EC" id="2.7.8.-" evidence="12"/>
<evidence type="ECO:0000256" key="8">
    <source>
        <dbReference type="ARBA" id="ARBA00023098"/>
    </source>
</evidence>
<feature type="domain" description="PLD phosphodiesterase" evidence="14">
    <location>
        <begin position="219"/>
        <end position="246"/>
    </location>
</feature>
<keyword evidence="10" id="KW-0594">Phospholipid biosynthesis</keyword>
<dbReference type="Gene3D" id="3.30.870.10">
    <property type="entry name" value="Endonuclease Chain A"/>
    <property type="match status" value="2"/>
</dbReference>
<dbReference type="EMBL" id="JAUFQU010000001">
    <property type="protein sequence ID" value="MDN3708675.1"/>
    <property type="molecule type" value="Genomic_DNA"/>
</dbReference>
<keyword evidence="9 13" id="KW-0472">Membrane</keyword>
<dbReference type="PROSITE" id="PS50035">
    <property type="entry name" value="PLD"/>
    <property type="match status" value="2"/>
</dbReference>
<comment type="subcellular location">
    <subcellularLocation>
        <location evidence="1">Cell membrane</location>
        <topology evidence="1">Multi-pass membrane protein</topology>
    </subcellularLocation>
</comment>
<evidence type="ECO:0000256" key="9">
    <source>
        <dbReference type="ARBA" id="ARBA00023136"/>
    </source>
</evidence>
<evidence type="ECO:0000259" key="14">
    <source>
        <dbReference type="PROSITE" id="PS50035"/>
    </source>
</evidence>
<dbReference type="Proteomes" id="UP001242368">
    <property type="component" value="Unassembled WGS sequence"/>
</dbReference>
<keyword evidence="4" id="KW-0808">Transferase</keyword>
<dbReference type="SMART" id="SM00155">
    <property type="entry name" value="PLDc"/>
    <property type="match status" value="2"/>
</dbReference>
<gene>
    <name evidence="15" type="primary">cls</name>
    <name evidence="15" type="ORF">QW060_16355</name>
</gene>
<feature type="transmembrane region" description="Helical" evidence="13">
    <location>
        <begin position="14"/>
        <end position="32"/>
    </location>
</feature>
<dbReference type="PANTHER" id="PTHR21248:SF22">
    <property type="entry name" value="PHOSPHOLIPASE D"/>
    <property type="match status" value="1"/>
</dbReference>
<keyword evidence="6" id="KW-0677">Repeat</keyword>
<dbReference type="InterPro" id="IPR027379">
    <property type="entry name" value="CLS_N"/>
</dbReference>
<evidence type="ECO:0000256" key="1">
    <source>
        <dbReference type="ARBA" id="ARBA00004651"/>
    </source>
</evidence>
<organism evidence="15 16">
    <name type="scientific">Paenimyroides ceti</name>
    <dbReference type="NCBI Taxonomy" id="395087"/>
    <lineage>
        <taxon>Bacteria</taxon>
        <taxon>Pseudomonadati</taxon>
        <taxon>Bacteroidota</taxon>
        <taxon>Flavobacteriia</taxon>
        <taxon>Flavobacteriales</taxon>
        <taxon>Flavobacteriaceae</taxon>
        <taxon>Paenimyroides</taxon>
    </lineage>
</organism>